<dbReference type="InterPro" id="IPR028082">
    <property type="entry name" value="Peripla_BP_I"/>
</dbReference>
<dbReference type="PANTHER" id="PTHR30036">
    <property type="entry name" value="D-XYLOSE-BINDING PERIPLASMIC PROTEIN"/>
    <property type="match status" value="1"/>
</dbReference>
<evidence type="ECO:0000256" key="1">
    <source>
        <dbReference type="ARBA" id="ARBA00004196"/>
    </source>
</evidence>
<accession>A0A1U9K7U4</accession>
<feature type="domain" description="Periplasmic binding protein" evidence="5">
    <location>
        <begin position="61"/>
        <end position="320"/>
    </location>
</feature>
<dbReference type="RefSeq" id="WP_169835530.1">
    <property type="nucleotide sequence ID" value="NZ_CP019699.1"/>
</dbReference>
<dbReference type="STRING" id="1471761.B0W44_10455"/>
<keyword evidence="4" id="KW-0732">Signal</keyword>
<dbReference type="GO" id="GO:0030246">
    <property type="term" value="F:carbohydrate binding"/>
    <property type="evidence" value="ECO:0007669"/>
    <property type="project" value="TreeGrafter"/>
</dbReference>
<evidence type="ECO:0000313" key="7">
    <source>
        <dbReference type="Proteomes" id="UP000188603"/>
    </source>
</evidence>
<feature type="chain" id="PRO_5039419918" description="Periplasmic binding protein domain-containing protein" evidence="4">
    <location>
        <begin position="22"/>
        <end position="358"/>
    </location>
</feature>
<dbReference type="Proteomes" id="UP000188603">
    <property type="component" value="Chromosome"/>
</dbReference>
<protein>
    <recommendedName>
        <fullName evidence="5">Periplasmic binding protein domain-containing protein</fullName>
    </recommendedName>
</protein>
<dbReference type="CDD" id="cd06302">
    <property type="entry name" value="PBP1_LsrB_Quorum_Sensing-like"/>
    <property type="match status" value="1"/>
</dbReference>
<evidence type="ECO:0000313" key="6">
    <source>
        <dbReference type="EMBL" id="AQS56125.1"/>
    </source>
</evidence>
<dbReference type="PROSITE" id="PS51257">
    <property type="entry name" value="PROKAR_LIPOPROTEIN"/>
    <property type="match status" value="1"/>
</dbReference>
<proteinExistence type="inferred from homology"/>
<organism evidence="6 7">
    <name type="scientific">Novibacillus thermophilus</name>
    <dbReference type="NCBI Taxonomy" id="1471761"/>
    <lineage>
        <taxon>Bacteria</taxon>
        <taxon>Bacillati</taxon>
        <taxon>Bacillota</taxon>
        <taxon>Bacilli</taxon>
        <taxon>Bacillales</taxon>
        <taxon>Thermoactinomycetaceae</taxon>
        <taxon>Novibacillus</taxon>
    </lineage>
</organism>
<dbReference type="Pfam" id="PF13407">
    <property type="entry name" value="Peripla_BP_4"/>
    <property type="match status" value="1"/>
</dbReference>
<gene>
    <name evidence="6" type="ORF">B0W44_10455</name>
</gene>
<name>A0A1U9K7U4_9BACL</name>
<dbReference type="InterPro" id="IPR025997">
    <property type="entry name" value="SBP_2_dom"/>
</dbReference>
<comment type="similarity">
    <text evidence="2">Belongs to the bacterial solute-binding protein 2 family.</text>
</comment>
<dbReference type="AlphaFoldDB" id="A0A1U9K7U4"/>
<dbReference type="EMBL" id="CP019699">
    <property type="protein sequence ID" value="AQS56125.1"/>
    <property type="molecule type" value="Genomic_DNA"/>
</dbReference>
<dbReference type="KEGG" id="ntr:B0W44_10455"/>
<dbReference type="PANTHER" id="PTHR30036:SF7">
    <property type="entry name" value="ABC TRANSPORTER PERIPLASMIC-BINDING PROTEIN YPHF"/>
    <property type="match status" value="1"/>
</dbReference>
<evidence type="ECO:0000256" key="3">
    <source>
        <dbReference type="SAM" id="MobiDB-lite"/>
    </source>
</evidence>
<evidence type="ECO:0000256" key="4">
    <source>
        <dbReference type="SAM" id="SignalP"/>
    </source>
</evidence>
<dbReference type="InterPro" id="IPR050555">
    <property type="entry name" value="Bact_Solute-Bind_Prot2"/>
</dbReference>
<dbReference type="SUPFAM" id="SSF53822">
    <property type="entry name" value="Periplasmic binding protein-like I"/>
    <property type="match status" value="1"/>
</dbReference>
<dbReference type="Gene3D" id="3.40.50.2300">
    <property type="match status" value="2"/>
</dbReference>
<dbReference type="GO" id="GO:0030288">
    <property type="term" value="C:outer membrane-bounded periplasmic space"/>
    <property type="evidence" value="ECO:0007669"/>
    <property type="project" value="TreeGrafter"/>
</dbReference>
<reference evidence="6 7" key="1">
    <citation type="journal article" date="2015" name="Int. J. Syst. Evol. Microbiol.">
        <title>Novibacillus thermophilus gen. nov., sp. nov., a Gram-staining-negative and moderately thermophilic member of the family Thermoactinomycetaceae.</title>
        <authorList>
            <person name="Yang G."/>
            <person name="Chen J."/>
            <person name="Zhou S."/>
        </authorList>
    </citation>
    <scope>NUCLEOTIDE SEQUENCE [LARGE SCALE GENOMIC DNA]</scope>
    <source>
        <strain evidence="6 7">SG-1</strain>
    </source>
</reference>
<feature type="region of interest" description="Disordered" evidence="3">
    <location>
        <begin position="29"/>
        <end position="57"/>
    </location>
</feature>
<evidence type="ECO:0000259" key="5">
    <source>
        <dbReference type="Pfam" id="PF13407"/>
    </source>
</evidence>
<feature type="signal peptide" evidence="4">
    <location>
        <begin position="1"/>
        <end position="21"/>
    </location>
</feature>
<keyword evidence="7" id="KW-1185">Reference proteome</keyword>
<comment type="subcellular location">
    <subcellularLocation>
        <location evidence="1">Cell envelope</location>
    </subcellularLocation>
</comment>
<sequence>MRLKRHLFLLFVLLVSTAVIFAGCGVKDTSSDGAAESDTPEEETTSDAQQGEGGSDGSYKIALVPKLVGIPYFEVAAEGAEKAGEELGVEVIYTGPTEADAAQQVNTIQDLISQGVDAIAVAPNDAQALTPILKEAQESGILVLSWDTAAEEGATEYFVNQLDGDTYGRHLMDLLVESMGKEEGKYAIVTGALTAANLNAWIEAAQKQAEEHYPGLELVTDVVPSDEDQQMAFQQAQNLLSAYPDLDGFIGVSTPAPIGIAQAVQQAGKQDEVAVVGTTSPNMANEYLKDGSLDVASLWNPADLGYLAIAVAKKALDGEEIGEGLQIEGYDQLEVRGSEIIMGPPLDFTADNVDDYDF</sequence>
<evidence type="ECO:0000256" key="2">
    <source>
        <dbReference type="ARBA" id="ARBA00007639"/>
    </source>
</evidence>